<dbReference type="EMBL" id="VSRR010046806">
    <property type="protein sequence ID" value="MPC77812.1"/>
    <property type="molecule type" value="Genomic_DNA"/>
</dbReference>
<sequence>MLDTPYREQNTRVAAGGAKQGRGRRSQDKEAGRDGYEDTTCHPQEYTSFLLQTVPLLRSLPSSLLPKAQSFSLKHFCTSLLLFQRALFKSTRVFKFLEAD</sequence>
<accession>A0A5B7I273</accession>
<reference evidence="2 3" key="1">
    <citation type="submission" date="2019-05" db="EMBL/GenBank/DDBJ databases">
        <title>Another draft genome of Portunus trituberculatus and its Hox gene families provides insights of decapod evolution.</title>
        <authorList>
            <person name="Jeong J.-H."/>
            <person name="Song I."/>
            <person name="Kim S."/>
            <person name="Choi T."/>
            <person name="Kim D."/>
            <person name="Ryu S."/>
            <person name="Kim W."/>
        </authorList>
    </citation>
    <scope>NUCLEOTIDE SEQUENCE [LARGE SCALE GENOMIC DNA]</scope>
    <source>
        <tissue evidence="2">Muscle</tissue>
    </source>
</reference>
<evidence type="ECO:0000256" key="1">
    <source>
        <dbReference type="SAM" id="MobiDB-lite"/>
    </source>
</evidence>
<dbReference type="AlphaFoldDB" id="A0A5B7I273"/>
<evidence type="ECO:0000313" key="2">
    <source>
        <dbReference type="EMBL" id="MPC77812.1"/>
    </source>
</evidence>
<protein>
    <submittedName>
        <fullName evidence="2">Uncharacterized protein</fullName>
    </submittedName>
</protein>
<feature type="compositionally biased region" description="Basic and acidic residues" evidence="1">
    <location>
        <begin position="1"/>
        <end position="10"/>
    </location>
</feature>
<name>A0A5B7I273_PORTR</name>
<organism evidence="2 3">
    <name type="scientific">Portunus trituberculatus</name>
    <name type="common">Swimming crab</name>
    <name type="synonym">Neptunus trituberculatus</name>
    <dbReference type="NCBI Taxonomy" id="210409"/>
    <lineage>
        <taxon>Eukaryota</taxon>
        <taxon>Metazoa</taxon>
        <taxon>Ecdysozoa</taxon>
        <taxon>Arthropoda</taxon>
        <taxon>Crustacea</taxon>
        <taxon>Multicrustacea</taxon>
        <taxon>Malacostraca</taxon>
        <taxon>Eumalacostraca</taxon>
        <taxon>Eucarida</taxon>
        <taxon>Decapoda</taxon>
        <taxon>Pleocyemata</taxon>
        <taxon>Brachyura</taxon>
        <taxon>Eubrachyura</taxon>
        <taxon>Portunoidea</taxon>
        <taxon>Portunidae</taxon>
        <taxon>Portuninae</taxon>
        <taxon>Portunus</taxon>
    </lineage>
</organism>
<proteinExistence type="predicted"/>
<feature type="region of interest" description="Disordered" evidence="1">
    <location>
        <begin position="1"/>
        <end position="38"/>
    </location>
</feature>
<comment type="caution">
    <text evidence="2">The sequence shown here is derived from an EMBL/GenBank/DDBJ whole genome shotgun (WGS) entry which is preliminary data.</text>
</comment>
<keyword evidence="3" id="KW-1185">Reference proteome</keyword>
<dbReference type="Proteomes" id="UP000324222">
    <property type="component" value="Unassembled WGS sequence"/>
</dbReference>
<feature type="compositionally biased region" description="Basic and acidic residues" evidence="1">
    <location>
        <begin position="25"/>
        <end position="38"/>
    </location>
</feature>
<gene>
    <name evidence="2" type="ORF">E2C01_072279</name>
</gene>
<evidence type="ECO:0000313" key="3">
    <source>
        <dbReference type="Proteomes" id="UP000324222"/>
    </source>
</evidence>